<gene>
    <name evidence="1" type="ORF">F4820DRAFT_454045</name>
</gene>
<accession>A0ACB9YIQ9</accession>
<sequence length="752" mass="85722">MPQNHKDVATSFTNYLRRASKVQCPLEGCNEEFPSIDDRISAHLRSCHRDLLEHKSISTLTQEIKNGNNDAVRRPEQPSPSQDPGVRQPDTPEPLIEGNSSIRGRPKSVSPLRRSRARPGQVVNNDPDFIRSTQAGKLWDPDSGASASSPRPPNHPSSRPLRNLPPARRTDPVDDDAESTKLIKQPETRPISQEQLIAEVKGIYAGLVMVESKCIEVDNAQSSQNETQLNNEQWQALIALHRTLLHEHHDFFLASQHPSASQALRRLASKYAMPARMWRHGIHSFLELLRHRLPHSLEHMLTFIYLAYSMMALLYETVPAFEDTWIECLGDLGRYRMAIEDDDIRDREVWTSVSRHWYSKASDKAPTTGRLYHHLAILARPNPLQQLYYYTKSLCVPIPFSSARESIMTLFDPILDPNGTLNSRLIPIDVFFVKAHGILFSNKFSEEFGSTVESFRSMLGNHIGRTTRKWMESGYHIGISNCCALLCYGQDDSAILKAIRPQHGDDTAEPSMDIGKASPEYKPNRTEEGALKLFEGTCDVVLRRLGDPNTLPYLHVVMVFIYHLSHYSGAMLLIERTFPWKLVSLQLNALLLSYREHHRIEDEQFPRQEKEPAPRPLPEDFAMKGLVWVDKYFPLDWFSNDKIDDDEKYFEVASMTDHRKERILWLGCRIAKSGRWLTYDETSHQFGVVPDYEKDIDSAGEDAEMVGSSEATEPASRTSTFDSATTVGNVSEKDQDMMDIDESLLYKPIIRQ</sequence>
<comment type="caution">
    <text evidence="1">The sequence shown here is derived from an EMBL/GenBank/DDBJ whole genome shotgun (WGS) entry which is preliminary data.</text>
</comment>
<dbReference type="EMBL" id="MU393644">
    <property type="protein sequence ID" value="KAI4859281.1"/>
    <property type="molecule type" value="Genomic_DNA"/>
</dbReference>
<protein>
    <submittedName>
        <fullName evidence="1">Uncharacterized protein</fullName>
    </submittedName>
</protein>
<proteinExistence type="predicted"/>
<reference evidence="1 2" key="1">
    <citation type="journal article" date="2022" name="New Phytol.">
        <title>Ecological generalism drives hyperdiversity of secondary metabolite gene clusters in xylarialean endophytes.</title>
        <authorList>
            <person name="Franco M.E.E."/>
            <person name="Wisecaver J.H."/>
            <person name="Arnold A.E."/>
            <person name="Ju Y.M."/>
            <person name="Slot J.C."/>
            <person name="Ahrendt S."/>
            <person name="Moore L.P."/>
            <person name="Eastman K.E."/>
            <person name="Scott K."/>
            <person name="Konkel Z."/>
            <person name="Mondo S.J."/>
            <person name="Kuo A."/>
            <person name="Hayes R.D."/>
            <person name="Haridas S."/>
            <person name="Andreopoulos B."/>
            <person name="Riley R."/>
            <person name="LaButti K."/>
            <person name="Pangilinan J."/>
            <person name="Lipzen A."/>
            <person name="Amirebrahimi M."/>
            <person name="Yan J."/>
            <person name="Adam C."/>
            <person name="Keymanesh K."/>
            <person name="Ng V."/>
            <person name="Louie K."/>
            <person name="Northen T."/>
            <person name="Drula E."/>
            <person name="Henrissat B."/>
            <person name="Hsieh H.M."/>
            <person name="Youens-Clark K."/>
            <person name="Lutzoni F."/>
            <person name="Miadlikowska J."/>
            <person name="Eastwood D.C."/>
            <person name="Hamelin R.C."/>
            <person name="Grigoriev I.V."/>
            <person name="U'Ren J.M."/>
        </authorList>
    </citation>
    <scope>NUCLEOTIDE SEQUENCE [LARGE SCALE GENOMIC DNA]</scope>
    <source>
        <strain evidence="1 2">CBS 119005</strain>
    </source>
</reference>
<evidence type="ECO:0000313" key="2">
    <source>
        <dbReference type="Proteomes" id="UP001497700"/>
    </source>
</evidence>
<organism evidence="1 2">
    <name type="scientific">Hypoxylon rubiginosum</name>
    <dbReference type="NCBI Taxonomy" id="110542"/>
    <lineage>
        <taxon>Eukaryota</taxon>
        <taxon>Fungi</taxon>
        <taxon>Dikarya</taxon>
        <taxon>Ascomycota</taxon>
        <taxon>Pezizomycotina</taxon>
        <taxon>Sordariomycetes</taxon>
        <taxon>Xylariomycetidae</taxon>
        <taxon>Xylariales</taxon>
        <taxon>Hypoxylaceae</taxon>
        <taxon>Hypoxylon</taxon>
    </lineage>
</organism>
<evidence type="ECO:0000313" key="1">
    <source>
        <dbReference type="EMBL" id="KAI4859281.1"/>
    </source>
</evidence>
<keyword evidence="2" id="KW-1185">Reference proteome</keyword>
<name>A0ACB9YIQ9_9PEZI</name>
<dbReference type="Proteomes" id="UP001497700">
    <property type="component" value="Unassembled WGS sequence"/>
</dbReference>